<sequence length="320" mass="34394">MQPSSGKTQACSLNTCPAPSTDSHSATDAQNRAGHLPGPILVFDSGVGGLSIVQALRDRMPDLPLVYACDNGAFPYGLKSDTWLKQRVQTVIRALLSQVQPCLLVLACNTASTVALNELRQWCNIPVVGVVPAIKPAALMTRSGHIALLATQGTISRPYTQQLIDEFAADCTVLKVGSNQLVQLAEKHLAGDEVADEALLDILQPLLAEPRLDTLVLGCTHFPLLQTQLARVAEAAGAPHWQWIDSGAAIARRVLHLLQDAGHAHPCCPDSFQRNCWLTAPLPADSQLPTSLQRFGFDQVQLLPEQTLQPVAADLTEPHT</sequence>
<accession>A0A1K1YFZ4</accession>
<dbReference type="RefSeq" id="WP_072326537.1">
    <property type="nucleotide sequence ID" value="NZ_FPJW01000008.1"/>
</dbReference>
<dbReference type="AlphaFoldDB" id="A0A1K1YFZ4"/>
<dbReference type="GO" id="GO:0008360">
    <property type="term" value="P:regulation of cell shape"/>
    <property type="evidence" value="ECO:0007669"/>
    <property type="project" value="UniProtKB-KW"/>
</dbReference>
<dbReference type="PANTHER" id="PTHR21198">
    <property type="entry name" value="GLUTAMATE RACEMASE"/>
    <property type="match status" value="1"/>
</dbReference>
<evidence type="ECO:0000256" key="1">
    <source>
        <dbReference type="ARBA" id="ARBA00001602"/>
    </source>
</evidence>
<keyword evidence="4 7" id="KW-0573">Peptidoglycan synthesis</keyword>
<evidence type="ECO:0000256" key="4">
    <source>
        <dbReference type="ARBA" id="ARBA00022984"/>
    </source>
</evidence>
<evidence type="ECO:0000313" key="9">
    <source>
        <dbReference type="Proteomes" id="UP000182350"/>
    </source>
</evidence>
<dbReference type="OrthoDB" id="9801055at2"/>
<dbReference type="PROSITE" id="PS00924">
    <property type="entry name" value="ASP_GLU_RACEMASE_2"/>
    <property type="match status" value="1"/>
</dbReference>
<dbReference type="EC" id="5.1.1.3" evidence="2 7"/>
<dbReference type="HAMAP" id="MF_00258">
    <property type="entry name" value="Glu_racemase"/>
    <property type="match status" value="1"/>
</dbReference>
<comment type="pathway">
    <text evidence="7">Cell wall biogenesis; peptidoglycan biosynthesis.</text>
</comment>
<feature type="active site" description="Proton donor/acceptor" evidence="7">
    <location>
        <position position="219"/>
    </location>
</feature>
<dbReference type="EMBL" id="FPJW01000008">
    <property type="protein sequence ID" value="SFX60930.1"/>
    <property type="molecule type" value="Genomic_DNA"/>
</dbReference>
<feature type="binding site" evidence="7">
    <location>
        <begin position="76"/>
        <end position="77"/>
    </location>
    <ligand>
        <name>substrate</name>
    </ligand>
</feature>
<dbReference type="Gene3D" id="3.40.50.1860">
    <property type="match status" value="2"/>
</dbReference>
<comment type="similarity">
    <text evidence="7">Belongs to the aspartate/glutamate racemases family.</text>
</comment>
<dbReference type="Pfam" id="PF01177">
    <property type="entry name" value="Asp_Glu_race"/>
    <property type="match status" value="1"/>
</dbReference>
<evidence type="ECO:0000256" key="7">
    <source>
        <dbReference type="HAMAP-Rule" id="MF_00258"/>
    </source>
</evidence>
<dbReference type="InterPro" id="IPR018187">
    <property type="entry name" value="Asp/Glu_racemase_AS_1"/>
</dbReference>
<dbReference type="InterPro" id="IPR001920">
    <property type="entry name" value="Asp/Glu_race"/>
</dbReference>
<feature type="active site" description="Proton donor/acceptor" evidence="7">
    <location>
        <position position="108"/>
    </location>
</feature>
<reference evidence="8 9" key="1">
    <citation type="submission" date="2016-11" db="EMBL/GenBank/DDBJ databases">
        <authorList>
            <person name="Jaros S."/>
            <person name="Januszkiewicz K."/>
            <person name="Wedrychowicz H."/>
        </authorList>
    </citation>
    <scope>NUCLEOTIDE SEQUENCE [LARGE SCALE GENOMIC DNA]</scope>
    <source>
        <strain evidence="8 9">DSM 21637</strain>
    </source>
</reference>
<dbReference type="PANTHER" id="PTHR21198:SF2">
    <property type="entry name" value="GLUTAMATE RACEMASE"/>
    <property type="match status" value="1"/>
</dbReference>
<evidence type="ECO:0000313" key="8">
    <source>
        <dbReference type="EMBL" id="SFX60930.1"/>
    </source>
</evidence>
<keyword evidence="3 7" id="KW-0133">Cell shape</keyword>
<name>A0A1K1YFZ4_9GAMM</name>
<feature type="binding site" evidence="7">
    <location>
        <begin position="220"/>
        <end position="221"/>
    </location>
    <ligand>
        <name>substrate</name>
    </ligand>
</feature>
<dbReference type="NCBIfam" id="TIGR00067">
    <property type="entry name" value="glut_race"/>
    <property type="match status" value="1"/>
</dbReference>
<evidence type="ECO:0000256" key="3">
    <source>
        <dbReference type="ARBA" id="ARBA00022960"/>
    </source>
</evidence>
<feature type="binding site" evidence="7">
    <location>
        <begin position="44"/>
        <end position="45"/>
    </location>
    <ligand>
        <name>substrate</name>
    </ligand>
</feature>
<comment type="catalytic activity">
    <reaction evidence="1 7">
        <text>L-glutamate = D-glutamate</text>
        <dbReference type="Rhea" id="RHEA:12813"/>
        <dbReference type="ChEBI" id="CHEBI:29985"/>
        <dbReference type="ChEBI" id="CHEBI:29986"/>
        <dbReference type="EC" id="5.1.1.3"/>
    </reaction>
</comment>
<protein>
    <recommendedName>
        <fullName evidence="2 7">Glutamate racemase</fullName>
        <ecNumber evidence="2 7">5.1.1.3</ecNumber>
    </recommendedName>
</protein>
<comment type="function">
    <text evidence="7">Provides the (R)-glutamate required for cell wall biosynthesis.</text>
</comment>
<dbReference type="GO" id="GO:0009252">
    <property type="term" value="P:peptidoglycan biosynthetic process"/>
    <property type="evidence" value="ECO:0007669"/>
    <property type="project" value="UniProtKB-UniRule"/>
</dbReference>
<organism evidence="8 9">
    <name type="scientific">Marinospirillum alkaliphilum DSM 21637</name>
    <dbReference type="NCBI Taxonomy" id="1122209"/>
    <lineage>
        <taxon>Bacteria</taxon>
        <taxon>Pseudomonadati</taxon>
        <taxon>Pseudomonadota</taxon>
        <taxon>Gammaproteobacteria</taxon>
        <taxon>Oceanospirillales</taxon>
        <taxon>Oceanospirillaceae</taxon>
        <taxon>Marinospirillum</taxon>
    </lineage>
</organism>
<keyword evidence="6 7" id="KW-0961">Cell wall biogenesis/degradation</keyword>
<dbReference type="InterPro" id="IPR033134">
    <property type="entry name" value="Asp/Glu_racemase_AS_2"/>
</dbReference>
<dbReference type="GO" id="GO:0071555">
    <property type="term" value="P:cell wall organization"/>
    <property type="evidence" value="ECO:0007669"/>
    <property type="project" value="UniProtKB-KW"/>
</dbReference>
<evidence type="ECO:0000256" key="2">
    <source>
        <dbReference type="ARBA" id="ARBA00013090"/>
    </source>
</evidence>
<keyword evidence="9" id="KW-1185">Reference proteome</keyword>
<dbReference type="InterPro" id="IPR015942">
    <property type="entry name" value="Asp/Glu/hydantoin_racemase"/>
</dbReference>
<feature type="binding site" evidence="7">
    <location>
        <begin position="109"/>
        <end position="110"/>
    </location>
    <ligand>
        <name>substrate</name>
    </ligand>
</feature>
<keyword evidence="5 7" id="KW-0413">Isomerase</keyword>
<evidence type="ECO:0000256" key="5">
    <source>
        <dbReference type="ARBA" id="ARBA00023235"/>
    </source>
</evidence>
<dbReference type="Proteomes" id="UP000182350">
    <property type="component" value="Unassembled WGS sequence"/>
</dbReference>
<dbReference type="SUPFAM" id="SSF53681">
    <property type="entry name" value="Aspartate/glutamate racemase"/>
    <property type="match status" value="2"/>
</dbReference>
<dbReference type="InterPro" id="IPR004391">
    <property type="entry name" value="Glu_race"/>
</dbReference>
<dbReference type="UniPathway" id="UPA00219"/>
<gene>
    <name evidence="7" type="primary">murI</name>
    <name evidence="8" type="ORF">SAMN02745752_02229</name>
</gene>
<dbReference type="FunFam" id="3.40.50.1860:FF:000001">
    <property type="entry name" value="Glutamate racemase"/>
    <property type="match status" value="1"/>
</dbReference>
<dbReference type="STRING" id="1122209.SAMN02745752_02229"/>
<dbReference type="PROSITE" id="PS00923">
    <property type="entry name" value="ASP_GLU_RACEMASE_1"/>
    <property type="match status" value="1"/>
</dbReference>
<evidence type="ECO:0000256" key="6">
    <source>
        <dbReference type="ARBA" id="ARBA00023316"/>
    </source>
</evidence>
<proteinExistence type="inferred from homology"/>
<dbReference type="GO" id="GO:0008881">
    <property type="term" value="F:glutamate racemase activity"/>
    <property type="evidence" value="ECO:0007669"/>
    <property type="project" value="UniProtKB-UniRule"/>
</dbReference>